<evidence type="ECO:0000313" key="2">
    <source>
        <dbReference type="EMBL" id="PKK71561.1"/>
    </source>
</evidence>
<accession>A0A2N1NCF4</accession>
<reference evidence="2 3" key="2">
    <citation type="submission" date="2017-10" db="EMBL/GenBank/DDBJ databases">
        <title>Extensive intraspecific genome diversity in a model arbuscular mycorrhizal fungus.</title>
        <authorList>
            <person name="Chen E.C.H."/>
            <person name="Morin E."/>
            <person name="Baudet D."/>
            <person name="Noel J."/>
            <person name="Ndikumana S."/>
            <person name="Charron P."/>
            <person name="St-Onge C."/>
            <person name="Giorgi J."/>
            <person name="Grigoriev I.V."/>
            <person name="Roux C."/>
            <person name="Martin F.M."/>
            <person name="Corradi N."/>
        </authorList>
    </citation>
    <scope>NUCLEOTIDE SEQUENCE [LARGE SCALE GENOMIC DNA]</scope>
    <source>
        <strain evidence="2 3">C2</strain>
    </source>
</reference>
<organism evidence="2 3">
    <name type="scientific">Rhizophagus irregularis</name>
    <dbReference type="NCBI Taxonomy" id="588596"/>
    <lineage>
        <taxon>Eukaryota</taxon>
        <taxon>Fungi</taxon>
        <taxon>Fungi incertae sedis</taxon>
        <taxon>Mucoromycota</taxon>
        <taxon>Glomeromycotina</taxon>
        <taxon>Glomeromycetes</taxon>
        <taxon>Glomerales</taxon>
        <taxon>Glomeraceae</taxon>
        <taxon>Rhizophagus</taxon>
    </lineage>
</organism>
<feature type="region of interest" description="Disordered" evidence="1">
    <location>
        <begin position="22"/>
        <end position="43"/>
    </location>
</feature>
<dbReference type="EMBL" id="LLXL01000509">
    <property type="protein sequence ID" value="PKK71561.1"/>
    <property type="molecule type" value="Genomic_DNA"/>
</dbReference>
<dbReference type="AlphaFoldDB" id="A0A2N1NCF4"/>
<feature type="compositionally biased region" description="Basic and acidic residues" evidence="1">
    <location>
        <begin position="23"/>
        <end position="32"/>
    </location>
</feature>
<reference evidence="2 3" key="1">
    <citation type="submission" date="2016-04" db="EMBL/GenBank/DDBJ databases">
        <title>Genome analyses suggest a sexual origin of heterokaryosis in a supposedly ancient asexual fungus.</title>
        <authorList>
            <person name="Ropars J."/>
            <person name="Sedzielewska K."/>
            <person name="Noel J."/>
            <person name="Charron P."/>
            <person name="Farinelli L."/>
            <person name="Marton T."/>
            <person name="Kruger M."/>
            <person name="Pelin A."/>
            <person name="Brachmann A."/>
            <person name="Corradi N."/>
        </authorList>
    </citation>
    <scope>NUCLEOTIDE SEQUENCE [LARGE SCALE GENOMIC DNA]</scope>
    <source>
        <strain evidence="2 3">C2</strain>
    </source>
</reference>
<dbReference type="Proteomes" id="UP000233469">
    <property type="component" value="Unassembled WGS sequence"/>
</dbReference>
<dbReference type="VEuPathDB" id="FungiDB:FUN_018533"/>
<protein>
    <submittedName>
        <fullName evidence="2">Uncharacterized protein</fullName>
    </submittedName>
</protein>
<comment type="caution">
    <text evidence="2">The sequence shown here is derived from an EMBL/GenBank/DDBJ whole genome shotgun (WGS) entry which is preliminary data.</text>
</comment>
<name>A0A2N1NCF4_9GLOM</name>
<dbReference type="VEuPathDB" id="FungiDB:RhiirFUN_017370"/>
<evidence type="ECO:0000256" key="1">
    <source>
        <dbReference type="SAM" id="MobiDB-lite"/>
    </source>
</evidence>
<proteinExistence type="predicted"/>
<evidence type="ECO:0000313" key="3">
    <source>
        <dbReference type="Proteomes" id="UP000233469"/>
    </source>
</evidence>
<gene>
    <name evidence="2" type="ORF">RhiirC2_744388</name>
</gene>
<sequence length="114" mass="12229">MGVTLLVKNITNSSLLCYGSNPDQKRAKDWGQKRKSSVTGGSSSIIIHNSTLSGNSLSGNSLGISSIARSSVNETKKQAHPTFNVQASRTLKYQMLSSSSSVPLTIRNETKKQT</sequence>